<dbReference type="GO" id="GO:0006508">
    <property type="term" value="P:proteolysis"/>
    <property type="evidence" value="ECO:0007669"/>
    <property type="project" value="UniProtKB-KW"/>
</dbReference>
<feature type="domain" description="Integrase catalytic" evidence="19">
    <location>
        <begin position="461"/>
        <end position="627"/>
    </location>
</feature>
<dbReference type="InterPro" id="IPR039537">
    <property type="entry name" value="Retrotran_Ty1/copia-like"/>
</dbReference>
<dbReference type="CDD" id="cd09272">
    <property type="entry name" value="RNase_HI_RT_Ty1"/>
    <property type="match status" value="1"/>
</dbReference>
<dbReference type="Gene3D" id="3.30.420.10">
    <property type="entry name" value="Ribonuclease H-like superfamily/Ribonuclease H"/>
    <property type="match status" value="1"/>
</dbReference>
<dbReference type="PANTHER" id="PTHR42648">
    <property type="entry name" value="TRANSPOSASE, PUTATIVE-RELATED"/>
    <property type="match status" value="1"/>
</dbReference>
<evidence type="ECO:0000256" key="15">
    <source>
        <dbReference type="ARBA" id="ARBA00023113"/>
    </source>
</evidence>
<dbReference type="GO" id="GO:0005524">
    <property type="term" value="F:ATP binding"/>
    <property type="evidence" value="ECO:0007669"/>
    <property type="project" value="UniProtKB-KW"/>
</dbReference>
<dbReference type="InterPro" id="IPR054722">
    <property type="entry name" value="PolX-like_BBD"/>
</dbReference>
<dbReference type="Pfam" id="PF00665">
    <property type="entry name" value="rve"/>
    <property type="match status" value="1"/>
</dbReference>
<evidence type="ECO:0000256" key="3">
    <source>
        <dbReference type="ARBA" id="ARBA00022670"/>
    </source>
</evidence>
<dbReference type="GO" id="GO:0004190">
    <property type="term" value="F:aspartic-type endopeptidase activity"/>
    <property type="evidence" value="ECO:0007669"/>
    <property type="project" value="UniProtKB-KW"/>
</dbReference>
<evidence type="ECO:0000256" key="16">
    <source>
        <dbReference type="ARBA" id="ARBA00023172"/>
    </source>
</evidence>
<dbReference type="SUPFAM" id="SSF53098">
    <property type="entry name" value="Ribonuclease H-like"/>
    <property type="match status" value="1"/>
</dbReference>
<keyword evidence="14" id="KW-0548">Nucleotidyltransferase</keyword>
<dbReference type="InterPro" id="IPR036397">
    <property type="entry name" value="RNaseH_sf"/>
</dbReference>
<keyword evidence="15" id="KW-0917">Virion maturation</keyword>
<dbReference type="EMBL" id="JARGDH010000005">
    <property type="protein sequence ID" value="KAL0268048.1"/>
    <property type="molecule type" value="Genomic_DNA"/>
</dbReference>
<dbReference type="GO" id="GO:0042575">
    <property type="term" value="C:DNA polymerase complex"/>
    <property type="evidence" value="ECO:0007669"/>
    <property type="project" value="UniProtKB-ARBA"/>
</dbReference>
<keyword evidence="4" id="KW-0540">Nuclease</keyword>
<evidence type="ECO:0000256" key="17">
    <source>
        <dbReference type="ARBA" id="ARBA00023268"/>
    </source>
</evidence>
<evidence type="ECO:0000256" key="2">
    <source>
        <dbReference type="ARBA" id="ARBA00022612"/>
    </source>
</evidence>
<dbReference type="PANTHER" id="PTHR42648:SF11">
    <property type="entry name" value="TRANSPOSON TY4-P GAG-POL POLYPROTEIN"/>
    <property type="match status" value="1"/>
</dbReference>
<dbReference type="Pfam" id="PF07727">
    <property type="entry name" value="RVT_2"/>
    <property type="match status" value="1"/>
</dbReference>
<dbReference type="SUPFAM" id="SSF56672">
    <property type="entry name" value="DNA/RNA polymerases"/>
    <property type="match status" value="1"/>
</dbReference>
<dbReference type="GO" id="GO:0006310">
    <property type="term" value="P:DNA recombination"/>
    <property type="evidence" value="ECO:0007669"/>
    <property type="project" value="UniProtKB-KW"/>
</dbReference>
<evidence type="ECO:0000256" key="4">
    <source>
        <dbReference type="ARBA" id="ARBA00022722"/>
    </source>
</evidence>
<keyword evidence="11" id="KW-0460">Magnesium</keyword>
<dbReference type="InterPro" id="IPR025724">
    <property type="entry name" value="GAG-pre-integrase_dom"/>
</dbReference>
<dbReference type="PROSITE" id="PS50994">
    <property type="entry name" value="INTEGRASE"/>
    <property type="match status" value="1"/>
</dbReference>
<dbReference type="GO" id="GO:0008270">
    <property type="term" value="F:zinc ion binding"/>
    <property type="evidence" value="ECO:0007669"/>
    <property type="project" value="InterPro"/>
</dbReference>
<dbReference type="InterPro" id="IPR043502">
    <property type="entry name" value="DNA/RNA_pol_sf"/>
</dbReference>
<evidence type="ECO:0000256" key="1">
    <source>
        <dbReference type="ARBA" id="ARBA00002180"/>
    </source>
</evidence>
<dbReference type="InterPro" id="IPR013103">
    <property type="entry name" value="RVT_2"/>
</dbReference>
<evidence type="ECO:0000256" key="14">
    <source>
        <dbReference type="ARBA" id="ARBA00022932"/>
    </source>
</evidence>
<dbReference type="InterPro" id="IPR036875">
    <property type="entry name" value="Znf_CCHC_sf"/>
</dbReference>
<evidence type="ECO:0000259" key="19">
    <source>
        <dbReference type="PROSITE" id="PS50994"/>
    </source>
</evidence>
<proteinExistence type="predicted"/>
<dbReference type="Pfam" id="PF13976">
    <property type="entry name" value="gag_pre-integrs"/>
    <property type="match status" value="1"/>
</dbReference>
<evidence type="ECO:0000256" key="7">
    <source>
        <dbReference type="ARBA" id="ARBA00022750"/>
    </source>
</evidence>
<dbReference type="SUPFAM" id="SSF57756">
    <property type="entry name" value="Retrovirus zinc finger-like domains"/>
    <property type="match status" value="1"/>
</dbReference>
<sequence length="1305" mass="150416">MDMLLRSHGLDTLVYGTRKCPVVGEDSTNEEKREQQKWMKDDAKAASLIACSLSRNIAELVLTCKHANEIWTKLLARFERSNVQRLNSLIEKFFKVERDTGEDISTHIAKLQKLFMDLNNELEKNNENRLSDKILNGRILSTLGNEFDNFKDVWDIIPAEEQTVNLLIEKLCGIEMRSEKLATDENALFVRKIVKKPEKNSRTNPKKKFPCNFCKQFGHWIAECPKRKEEEKESRKTAKRGQNAFFSAVLTATNDQSTPKDEWYCDSGASRHITHSKENFFRYRAFRSPIEIMLGKKGVKMKAFGSGNVHVKIFLNGKWQNLVLLNVWYVPDAFANLISVRAAVKHGCEVVFGSKNVLIRNVKTKQTVATGYLRGNLYALNTRVLKQKNEKAIIATNNREKQIDAMKWHRRLGHLNFVDLKKMEKNANENGIRIKQIEENTNCDICIRGKLCRSPFVKDTASKAKLLEIIHSDVCGPMKTESLGKSKYFVTFTDEKSRWTEVYFIKKKSQVLEKFKEFRAKMEKLTERKIKFLQSDNGTEYVNNEFDKYLKENGIQRRLSISYSPQQNGISERKNRTLLDMARCLLIQAGMKPSFWAEAVNTANYIRNRCPTSAQNSSPYEILFGKQPYLGHMKEFGCDVFVKNNAPNKDKFQPRAQKMIFVGYSSQSKGYRVYDPNKNKFEDVRDVYFREGRKRDNDEFENFYVHKPKPNGTETGSGNGTRSPTISNETNDTNSTGSESEESKSDDNGNVCEESSEEEVQEEPGRAPGRPKTIRTGKPGRPRKEYRIRTNKNGNSSEAPAKYETLMKNKTWILVPRPKDKRVLTNRWVFKIKSNPDGSIDKYKARLVARGHTQRPGIDYDEIFAPVARYELIRTLLAIAVNEQMYVHQLDVVSAYTQGFLSDEVYMEQPEAFVDKKNKDHVCKLVRPLYGLKQSGREWYKRINDYLVNKGGMNAEGDPCIYVFGTNENRVILLIYVDDILLASKSLEEMNEIKELLKREFEITDLGPINTILGINIKRDSDTGNMTLTQRNYIEELIKKFGMENAKEIGTPMELNVKVSKEMSPKDEDEREEMKHKPYRELIGCLVYLSKATRPDIAFAAMTLGRYCNDPGKEHWTLAKRVLRYLKATPELGIKYSRNVKQLEAFTDSDWAGNVDDRRSCSGNVLMLAGGPISWMSKLQSSVSLSTMEAEYVAIREVTKEVVYVSRLINHMLFRHYVKEPISVYCDNQSAIELSKNPVFHKRSKHIDIAYHYARELVEKGKIELKYLRTDEMIADVFTKPLSKVKHNKFIKMLMDNRARSEEGV</sequence>
<accession>A0AAW2HEK6</accession>
<dbReference type="InterPro" id="IPR001584">
    <property type="entry name" value="Integrase_cat-core"/>
</dbReference>
<dbReference type="Pfam" id="PF25597">
    <property type="entry name" value="SH3_retrovirus"/>
    <property type="match status" value="1"/>
</dbReference>
<keyword evidence="14" id="KW-0808">Transferase</keyword>
<dbReference type="Pfam" id="PF14223">
    <property type="entry name" value="Retrotran_gag_2"/>
    <property type="match status" value="1"/>
</dbReference>
<keyword evidence="17" id="KW-0511">Multifunctional enzyme</keyword>
<keyword evidence="3" id="KW-0645">Protease</keyword>
<dbReference type="Gene3D" id="4.10.60.10">
    <property type="entry name" value="Zinc finger, CCHC-type"/>
    <property type="match status" value="1"/>
</dbReference>
<evidence type="ECO:0000256" key="10">
    <source>
        <dbReference type="ARBA" id="ARBA00022840"/>
    </source>
</evidence>
<feature type="compositionally biased region" description="Basic residues" evidence="18">
    <location>
        <begin position="772"/>
        <end position="781"/>
    </location>
</feature>
<name>A0AAW2HEK6_9NEOP</name>
<dbReference type="InterPro" id="IPR012337">
    <property type="entry name" value="RNaseH-like_sf"/>
</dbReference>
<keyword evidence="7" id="KW-0064">Aspartyl protease</keyword>
<keyword evidence="12" id="KW-0229">DNA integration</keyword>
<keyword evidence="5" id="KW-0479">Metal-binding</keyword>
<dbReference type="GO" id="GO:0015074">
    <property type="term" value="P:DNA integration"/>
    <property type="evidence" value="ECO:0007669"/>
    <property type="project" value="UniProtKB-KW"/>
</dbReference>
<evidence type="ECO:0000256" key="9">
    <source>
        <dbReference type="ARBA" id="ARBA00022801"/>
    </source>
</evidence>
<protein>
    <recommendedName>
        <fullName evidence="19">Integrase catalytic domain-containing protein</fullName>
    </recommendedName>
</protein>
<evidence type="ECO:0000313" key="20">
    <source>
        <dbReference type="EMBL" id="KAL0268048.1"/>
    </source>
</evidence>
<keyword evidence="14" id="KW-0239">DNA-directed DNA polymerase</keyword>
<comment type="caution">
    <text evidence="20">The sequence shown here is derived from an EMBL/GenBank/DDBJ whole genome shotgun (WGS) entry which is preliminary data.</text>
</comment>
<keyword evidence="10" id="KW-0067">ATP-binding</keyword>
<reference evidence="20" key="1">
    <citation type="journal article" date="2024" name="Gigascience">
        <title>Chromosome-level genome of the poultry shaft louse Menopon gallinae provides insight into the host-switching and adaptive evolution of parasitic lice.</title>
        <authorList>
            <person name="Xu Y."/>
            <person name="Ma L."/>
            <person name="Liu S."/>
            <person name="Liang Y."/>
            <person name="Liu Q."/>
            <person name="He Z."/>
            <person name="Tian L."/>
            <person name="Duan Y."/>
            <person name="Cai W."/>
            <person name="Li H."/>
            <person name="Song F."/>
        </authorList>
    </citation>
    <scope>NUCLEOTIDE SEQUENCE</scope>
    <source>
        <strain evidence="20">Cailab_2023a</strain>
    </source>
</reference>
<keyword evidence="13" id="KW-0695">RNA-directed DNA polymerase</keyword>
<organism evidence="20">
    <name type="scientific">Menopon gallinae</name>
    <name type="common">poultry shaft louse</name>
    <dbReference type="NCBI Taxonomy" id="328185"/>
    <lineage>
        <taxon>Eukaryota</taxon>
        <taxon>Metazoa</taxon>
        <taxon>Ecdysozoa</taxon>
        <taxon>Arthropoda</taxon>
        <taxon>Hexapoda</taxon>
        <taxon>Insecta</taxon>
        <taxon>Pterygota</taxon>
        <taxon>Neoptera</taxon>
        <taxon>Paraneoptera</taxon>
        <taxon>Psocodea</taxon>
        <taxon>Troctomorpha</taxon>
        <taxon>Phthiraptera</taxon>
        <taxon>Amblycera</taxon>
        <taxon>Menoponidae</taxon>
        <taxon>Menopon</taxon>
    </lineage>
</organism>
<dbReference type="GO" id="GO:0004519">
    <property type="term" value="F:endonuclease activity"/>
    <property type="evidence" value="ECO:0007669"/>
    <property type="project" value="UniProtKB-KW"/>
</dbReference>
<keyword evidence="8" id="KW-0255">Endonuclease</keyword>
<dbReference type="GO" id="GO:0003887">
    <property type="term" value="F:DNA-directed DNA polymerase activity"/>
    <property type="evidence" value="ECO:0007669"/>
    <property type="project" value="UniProtKB-KW"/>
</dbReference>
<gene>
    <name evidence="20" type="ORF">PYX00_010131</name>
</gene>
<evidence type="ECO:0000256" key="13">
    <source>
        <dbReference type="ARBA" id="ARBA00022918"/>
    </source>
</evidence>
<evidence type="ECO:0000256" key="5">
    <source>
        <dbReference type="ARBA" id="ARBA00022723"/>
    </source>
</evidence>
<dbReference type="GO" id="GO:0003964">
    <property type="term" value="F:RNA-directed DNA polymerase activity"/>
    <property type="evidence" value="ECO:0007669"/>
    <property type="project" value="UniProtKB-KW"/>
</dbReference>
<feature type="region of interest" description="Disordered" evidence="18">
    <location>
        <begin position="700"/>
        <end position="801"/>
    </location>
</feature>
<keyword evidence="6" id="KW-0547">Nucleotide-binding</keyword>
<dbReference type="InterPro" id="IPR057670">
    <property type="entry name" value="SH3_retrovirus"/>
</dbReference>
<evidence type="ECO:0000256" key="8">
    <source>
        <dbReference type="ARBA" id="ARBA00022759"/>
    </source>
</evidence>
<evidence type="ECO:0000256" key="12">
    <source>
        <dbReference type="ARBA" id="ARBA00022908"/>
    </source>
</evidence>
<dbReference type="GO" id="GO:0003676">
    <property type="term" value="F:nucleic acid binding"/>
    <property type="evidence" value="ECO:0007669"/>
    <property type="project" value="InterPro"/>
</dbReference>
<evidence type="ECO:0000256" key="18">
    <source>
        <dbReference type="SAM" id="MobiDB-lite"/>
    </source>
</evidence>
<keyword evidence="9" id="KW-0378">Hydrolase</keyword>
<comment type="function">
    <text evidence="1">The aspartyl protease (PR) mediates the proteolytic cleavages of the Gag and Gag-Pol polyproteins after assembly of the VLP.</text>
</comment>
<keyword evidence="2" id="KW-1188">Viral release from host cell</keyword>
<evidence type="ECO:0000256" key="11">
    <source>
        <dbReference type="ARBA" id="ARBA00022842"/>
    </source>
</evidence>
<dbReference type="Pfam" id="PF22936">
    <property type="entry name" value="Pol_BBD"/>
    <property type="match status" value="1"/>
</dbReference>
<evidence type="ECO:0000256" key="6">
    <source>
        <dbReference type="ARBA" id="ARBA00022741"/>
    </source>
</evidence>
<feature type="compositionally biased region" description="Polar residues" evidence="18">
    <location>
        <begin position="712"/>
        <end position="738"/>
    </location>
</feature>
<keyword evidence="16" id="KW-0233">DNA recombination</keyword>